<dbReference type="Proteomes" id="UP000547614">
    <property type="component" value="Unassembled WGS sequence"/>
</dbReference>
<accession>A0A839VAH7</accession>
<protein>
    <submittedName>
        <fullName evidence="2">Uncharacterized protein</fullName>
    </submittedName>
</protein>
<evidence type="ECO:0000256" key="1">
    <source>
        <dbReference type="SAM" id="MobiDB-lite"/>
    </source>
</evidence>
<name>A0A839VAH7_9GAMM</name>
<organism evidence="2 3">
    <name type="scientific">Halomonas cerina</name>
    <dbReference type="NCBI Taxonomy" id="447424"/>
    <lineage>
        <taxon>Bacteria</taxon>
        <taxon>Pseudomonadati</taxon>
        <taxon>Pseudomonadota</taxon>
        <taxon>Gammaproteobacteria</taxon>
        <taxon>Oceanospirillales</taxon>
        <taxon>Halomonadaceae</taxon>
        <taxon>Halomonas</taxon>
    </lineage>
</organism>
<dbReference type="EMBL" id="JACHXP010000031">
    <property type="protein sequence ID" value="MBB3192492.1"/>
    <property type="molecule type" value="Genomic_DNA"/>
</dbReference>
<comment type="caution">
    <text evidence="2">The sequence shown here is derived from an EMBL/GenBank/DDBJ whole genome shotgun (WGS) entry which is preliminary data.</text>
</comment>
<dbReference type="AlphaFoldDB" id="A0A839VAH7"/>
<evidence type="ECO:0000313" key="2">
    <source>
        <dbReference type="EMBL" id="MBB3192492.1"/>
    </source>
</evidence>
<gene>
    <name evidence="2" type="ORF">FHR94_003788</name>
</gene>
<sequence>MCPDTINININLNPGEAIRQMAEGAAVVSAGGRADVAPPPDEVETGLVQGAMEEMPPGPEETRADTTAQQVAPPPDEWLGEQAISGISEPAAPGPMAMNTEGTTVRDDEPPGPDPSAIGMDMPPGDERGGLPGPESPDAPAVDDTEGDIAPGTSTAGESSTSPPPKTSPRPKKK</sequence>
<proteinExistence type="predicted"/>
<dbReference type="RefSeq" id="WP_183328172.1">
    <property type="nucleotide sequence ID" value="NZ_JACHXP010000031.1"/>
</dbReference>
<feature type="region of interest" description="Disordered" evidence="1">
    <location>
        <begin position="49"/>
        <end position="174"/>
    </location>
</feature>
<keyword evidence="3" id="KW-1185">Reference proteome</keyword>
<reference evidence="2 3" key="1">
    <citation type="submission" date="2020-08" db="EMBL/GenBank/DDBJ databases">
        <title>Genomic Encyclopedia of Type Strains, Phase III (KMG-III): the genomes of soil and plant-associated and newly described type strains.</title>
        <authorList>
            <person name="Whitman W."/>
        </authorList>
    </citation>
    <scope>NUCLEOTIDE SEQUENCE [LARGE SCALE GENOMIC DNA]</scope>
    <source>
        <strain evidence="2 3">CECT 7282</strain>
    </source>
</reference>
<evidence type="ECO:0000313" key="3">
    <source>
        <dbReference type="Proteomes" id="UP000547614"/>
    </source>
</evidence>